<reference evidence="1 2" key="2">
    <citation type="submission" date="2018-11" db="EMBL/GenBank/DDBJ databases">
        <authorList>
            <consortium name="Pathogen Informatics"/>
        </authorList>
    </citation>
    <scope>NUCLEOTIDE SEQUENCE [LARGE SCALE GENOMIC DNA]</scope>
</reference>
<evidence type="ECO:0000313" key="2">
    <source>
        <dbReference type="Proteomes" id="UP000267096"/>
    </source>
</evidence>
<dbReference type="Proteomes" id="UP000267096">
    <property type="component" value="Unassembled WGS sequence"/>
</dbReference>
<dbReference type="AlphaFoldDB" id="A0A0M3IZG0"/>
<dbReference type="WBParaSite" id="ASIM_0000064301-mRNA-1">
    <property type="protein sequence ID" value="ASIM_0000064301-mRNA-1"/>
    <property type="gene ID" value="ASIM_0000064301"/>
</dbReference>
<keyword evidence="2" id="KW-1185">Reference proteome</keyword>
<accession>A0A0M3IZG0</accession>
<protein>
    <submittedName>
        <fullName evidence="3">Pepsin-I3 domain-containing protein</fullName>
    </submittedName>
</protein>
<reference evidence="3" key="1">
    <citation type="submission" date="2017-02" db="UniProtKB">
        <authorList>
            <consortium name="WormBaseParasite"/>
        </authorList>
    </citation>
    <scope>IDENTIFICATION</scope>
</reference>
<organism evidence="3">
    <name type="scientific">Anisakis simplex</name>
    <name type="common">Herring worm</name>
    <dbReference type="NCBI Taxonomy" id="6269"/>
    <lineage>
        <taxon>Eukaryota</taxon>
        <taxon>Metazoa</taxon>
        <taxon>Ecdysozoa</taxon>
        <taxon>Nematoda</taxon>
        <taxon>Chromadorea</taxon>
        <taxon>Rhabditida</taxon>
        <taxon>Spirurina</taxon>
        <taxon>Ascaridomorpha</taxon>
        <taxon>Ascaridoidea</taxon>
        <taxon>Anisakidae</taxon>
        <taxon>Anisakis</taxon>
        <taxon>Anisakis simplex complex</taxon>
    </lineage>
</organism>
<sequence>MEASAASNNLIQFSGQFSQTMNVNGNSANGFIFVGKNNNVHNLLGLDFMDILNLWDLNQFCDNVRRSSSVHQVFDQQQPASMVLNISSRHPPIHNPTAK</sequence>
<evidence type="ECO:0000313" key="1">
    <source>
        <dbReference type="EMBL" id="VDK17824.1"/>
    </source>
</evidence>
<proteinExistence type="predicted"/>
<name>A0A0M3IZG0_ANISI</name>
<gene>
    <name evidence="1" type="ORF">ASIM_LOCUS543</name>
</gene>
<evidence type="ECO:0000313" key="3">
    <source>
        <dbReference type="WBParaSite" id="ASIM_0000064301-mRNA-1"/>
    </source>
</evidence>
<dbReference type="EMBL" id="UYRR01000377">
    <property type="protein sequence ID" value="VDK17824.1"/>
    <property type="molecule type" value="Genomic_DNA"/>
</dbReference>